<dbReference type="InterPro" id="IPR036291">
    <property type="entry name" value="NAD(P)-bd_dom_sf"/>
</dbReference>
<protein>
    <recommendedName>
        <fullName evidence="3">SDR family oxidoreductase</fullName>
    </recommendedName>
</protein>
<comment type="caution">
    <text evidence="1">The sequence shown here is derived from an EMBL/GenBank/DDBJ whole genome shotgun (WGS) entry which is preliminary data.</text>
</comment>
<proteinExistence type="predicted"/>
<evidence type="ECO:0000313" key="1">
    <source>
        <dbReference type="EMBL" id="MYN28700.1"/>
    </source>
</evidence>
<organism evidence="1 2">
    <name type="scientific">Duganella levis</name>
    <dbReference type="NCBI Taxonomy" id="2692169"/>
    <lineage>
        <taxon>Bacteria</taxon>
        <taxon>Pseudomonadati</taxon>
        <taxon>Pseudomonadota</taxon>
        <taxon>Betaproteobacteria</taxon>
        <taxon>Burkholderiales</taxon>
        <taxon>Oxalobacteraceae</taxon>
        <taxon>Telluria group</taxon>
        <taxon>Duganella</taxon>
    </lineage>
</organism>
<dbReference type="SUPFAM" id="SSF51735">
    <property type="entry name" value="NAD(P)-binding Rossmann-fold domains"/>
    <property type="match status" value="1"/>
</dbReference>
<evidence type="ECO:0000313" key="2">
    <source>
        <dbReference type="Proteomes" id="UP000642144"/>
    </source>
</evidence>
<reference evidence="1 2" key="1">
    <citation type="submission" date="2019-12" db="EMBL/GenBank/DDBJ databases">
        <title>Novel species isolated from a subtropical stream in China.</title>
        <authorList>
            <person name="Lu H."/>
        </authorList>
    </citation>
    <scope>NUCLEOTIDE SEQUENCE [LARGE SCALE GENOMIC DNA]</scope>
    <source>
        <strain evidence="1 2">CY42W</strain>
    </source>
</reference>
<dbReference type="EMBL" id="WWCT01000017">
    <property type="protein sequence ID" value="MYN28700.1"/>
    <property type="molecule type" value="Genomic_DNA"/>
</dbReference>
<dbReference type="Proteomes" id="UP000642144">
    <property type="component" value="Unassembled WGS sequence"/>
</dbReference>
<accession>A0ABW9W4W0</accession>
<dbReference type="Gene3D" id="3.40.50.720">
    <property type="entry name" value="NAD(P)-binding Rossmann-like Domain"/>
    <property type="match status" value="1"/>
</dbReference>
<gene>
    <name evidence="1" type="ORF">GTP69_20070</name>
</gene>
<sequence>MVAVRHGLDINAPWETIERFVVPLFARVPVGRVVAAFLASPVAGYITGTNLRVDGGLSPGL</sequence>
<name>A0ABW9W4W0_9BURK</name>
<evidence type="ECO:0008006" key="3">
    <source>
        <dbReference type="Google" id="ProtNLM"/>
    </source>
</evidence>
<keyword evidence="2" id="KW-1185">Reference proteome</keyword>